<dbReference type="Gene3D" id="3.90.1640.10">
    <property type="entry name" value="inorganic pyrophosphatase (n-terminal core)"/>
    <property type="match status" value="1"/>
</dbReference>
<dbReference type="EMBL" id="BGZK01001498">
    <property type="protein sequence ID" value="GBP81160.1"/>
    <property type="molecule type" value="Genomic_DNA"/>
</dbReference>
<dbReference type="InterPro" id="IPR001667">
    <property type="entry name" value="DDH_dom"/>
</dbReference>
<dbReference type="Proteomes" id="UP000299102">
    <property type="component" value="Unassembled WGS sequence"/>
</dbReference>
<gene>
    <name evidence="2" type="primary">Prune1</name>
    <name evidence="2" type="ORF">EVAR_25086_1</name>
</gene>
<dbReference type="Pfam" id="PF01368">
    <property type="entry name" value="DHH"/>
    <property type="match status" value="1"/>
</dbReference>
<comment type="caution">
    <text evidence="2">The sequence shown here is derived from an EMBL/GenBank/DDBJ whole genome shotgun (WGS) entry which is preliminary data.</text>
</comment>
<proteinExistence type="predicted"/>
<dbReference type="SUPFAM" id="SSF64182">
    <property type="entry name" value="DHH phosphoesterases"/>
    <property type="match status" value="1"/>
</dbReference>
<evidence type="ECO:0000259" key="1">
    <source>
        <dbReference type="Pfam" id="PF01368"/>
    </source>
</evidence>
<sequence>MILSMIVLCSFANIGVNRSSQSSLDMEEFLEKTVSYWRSLDNFEELVIVYGNESCDLDSAVSALVYASFLFWQYNKMKQRKSNKEQPNENCDDKIFVPILNVNREDFDLKTEVLFCLSQFGINAEKLIFRNDKDLEVIISTKKVSVVLVDHHILAHRDEYLVSYVTEIIDHRPIDQKGWKYKENIGRIIQIVGSCATLICCKIKELATDDATKYFEMFPESAALLHSTIILDTVNFSKEVNKATPLDHEAVLFLESIIKPSSYESYREEKLKMLVEARKDVSKLDAGQLLKKDVKIVGKIIAPTLPIPVKEFLNRPDAEEAMLENLIHNQGMFLVLIGMKLDDDIIIRDLAVFSHSDNKHYAVQVCFV</sequence>
<feature type="domain" description="DDH" evidence="1">
    <location>
        <begin position="47"/>
        <end position="203"/>
    </location>
</feature>
<organism evidence="2 3">
    <name type="scientific">Eumeta variegata</name>
    <name type="common">Bagworm moth</name>
    <name type="synonym">Eumeta japonica</name>
    <dbReference type="NCBI Taxonomy" id="151549"/>
    <lineage>
        <taxon>Eukaryota</taxon>
        <taxon>Metazoa</taxon>
        <taxon>Ecdysozoa</taxon>
        <taxon>Arthropoda</taxon>
        <taxon>Hexapoda</taxon>
        <taxon>Insecta</taxon>
        <taxon>Pterygota</taxon>
        <taxon>Neoptera</taxon>
        <taxon>Endopterygota</taxon>
        <taxon>Lepidoptera</taxon>
        <taxon>Glossata</taxon>
        <taxon>Ditrysia</taxon>
        <taxon>Tineoidea</taxon>
        <taxon>Psychidae</taxon>
        <taxon>Oiketicinae</taxon>
        <taxon>Eumeta</taxon>
    </lineage>
</organism>
<evidence type="ECO:0000313" key="2">
    <source>
        <dbReference type="EMBL" id="GBP81160.1"/>
    </source>
</evidence>
<dbReference type="AlphaFoldDB" id="A0A4C1Z0V0"/>
<dbReference type="PANTHER" id="PTHR12112:SF39">
    <property type="entry name" value="EG:152A3.5 PROTEIN (FBGN0003116_PN PROTEIN)"/>
    <property type="match status" value="1"/>
</dbReference>
<reference evidence="2 3" key="1">
    <citation type="journal article" date="2019" name="Commun. Biol.">
        <title>The bagworm genome reveals a unique fibroin gene that provides high tensile strength.</title>
        <authorList>
            <person name="Kono N."/>
            <person name="Nakamura H."/>
            <person name="Ohtoshi R."/>
            <person name="Tomita M."/>
            <person name="Numata K."/>
            <person name="Arakawa K."/>
        </authorList>
    </citation>
    <scope>NUCLEOTIDE SEQUENCE [LARGE SCALE GENOMIC DNA]</scope>
</reference>
<evidence type="ECO:0000313" key="3">
    <source>
        <dbReference type="Proteomes" id="UP000299102"/>
    </source>
</evidence>
<dbReference type="GO" id="GO:0005737">
    <property type="term" value="C:cytoplasm"/>
    <property type="evidence" value="ECO:0007669"/>
    <property type="project" value="TreeGrafter"/>
</dbReference>
<dbReference type="InterPro" id="IPR038763">
    <property type="entry name" value="DHH_sf"/>
</dbReference>
<protein>
    <submittedName>
        <fullName evidence="2">Exopolyphosphatase PRUNE1</fullName>
    </submittedName>
</protein>
<dbReference type="GO" id="GO:0004309">
    <property type="term" value="F:exopolyphosphatase activity"/>
    <property type="evidence" value="ECO:0007669"/>
    <property type="project" value="TreeGrafter"/>
</dbReference>
<dbReference type="OrthoDB" id="374045at2759"/>
<dbReference type="STRING" id="151549.A0A4C1Z0V0"/>
<keyword evidence="3" id="KW-1185">Reference proteome</keyword>
<name>A0A4C1Z0V0_EUMVA</name>
<dbReference type="PANTHER" id="PTHR12112">
    <property type="entry name" value="BNIP - RELATED"/>
    <property type="match status" value="1"/>
</dbReference>
<accession>A0A4C1Z0V0</accession>